<accession>A0A3B0YB13</accession>
<organism evidence="1">
    <name type="scientific">hydrothermal vent metagenome</name>
    <dbReference type="NCBI Taxonomy" id="652676"/>
    <lineage>
        <taxon>unclassified sequences</taxon>
        <taxon>metagenomes</taxon>
        <taxon>ecological metagenomes</taxon>
    </lineage>
</organism>
<name>A0A3B0YB13_9ZZZZ</name>
<sequence length="165" mass="18239">MTNIITKVMGTALAVCLSTGAFAGVQHKKAKRASEEKITKTVPKTIAACGNKELKVEIVWADYDKFITDPANLKEIDKDKTEWILAKAGVRAQAALEGLAKLCADKDYKEEVAKLKLIKIHPQAGYKKGRTALTISKDGTNIKILAGHYYTRNADWFKGNLKKLY</sequence>
<gene>
    <name evidence="1" type="ORF">MNBD_GAMMA12-3879</name>
</gene>
<proteinExistence type="predicted"/>
<dbReference type="AlphaFoldDB" id="A0A3B0YB13"/>
<reference evidence="1" key="1">
    <citation type="submission" date="2018-06" db="EMBL/GenBank/DDBJ databases">
        <authorList>
            <person name="Zhirakovskaya E."/>
        </authorList>
    </citation>
    <scope>NUCLEOTIDE SEQUENCE</scope>
</reference>
<evidence type="ECO:0000313" key="1">
    <source>
        <dbReference type="EMBL" id="VAW78025.1"/>
    </source>
</evidence>
<dbReference type="EMBL" id="UOFL01000143">
    <property type="protein sequence ID" value="VAW78025.1"/>
    <property type="molecule type" value="Genomic_DNA"/>
</dbReference>
<protein>
    <submittedName>
        <fullName evidence="1">Uncharacterized protein</fullName>
    </submittedName>
</protein>